<dbReference type="EMBL" id="JAFIRR010000008">
    <property type="protein sequence ID" value="MCO6414829.1"/>
    <property type="molecule type" value="Genomic_DNA"/>
</dbReference>
<evidence type="ECO:0000256" key="1">
    <source>
        <dbReference type="SAM" id="MobiDB-lite"/>
    </source>
</evidence>
<evidence type="ECO:0000313" key="2">
    <source>
        <dbReference type="EMBL" id="MCO6414829.1"/>
    </source>
</evidence>
<sequence length="159" mass="16996">MPLLASLKMVSLKPSVAANDPASRVRAKLLNAIAEQVEWCNSQIEGKPFKATRKVQGVEQDRKFRPWAFKHSGTWYVSLKYGSSPIQINGGTAIESGAALSDVLNVLDVVKQSVEAGELDEALLKLAAQRGKSRKGVAASTPADAPEKPAQGRTAGKRS</sequence>
<protein>
    <submittedName>
        <fullName evidence="2">Uncharacterized protein</fullName>
    </submittedName>
</protein>
<reference evidence="2 3" key="1">
    <citation type="submission" date="2021-12" db="EMBL/GenBank/DDBJ databases">
        <title>Siccirubricoccus leaddurans sp. nov., a high concentration Zn2+ tolerance bacterium.</title>
        <authorList>
            <person name="Cao Y."/>
        </authorList>
    </citation>
    <scope>NUCLEOTIDE SEQUENCE [LARGE SCALE GENOMIC DNA]</scope>
    <source>
        <strain evidence="2 3">KC 17139</strain>
    </source>
</reference>
<organism evidence="2 3">
    <name type="scientific">Siccirubricoccus soli</name>
    <dbReference type="NCBI Taxonomy" id="2899147"/>
    <lineage>
        <taxon>Bacteria</taxon>
        <taxon>Pseudomonadati</taxon>
        <taxon>Pseudomonadota</taxon>
        <taxon>Alphaproteobacteria</taxon>
        <taxon>Acetobacterales</taxon>
        <taxon>Roseomonadaceae</taxon>
        <taxon>Siccirubricoccus</taxon>
    </lineage>
</organism>
<feature type="region of interest" description="Disordered" evidence="1">
    <location>
        <begin position="130"/>
        <end position="159"/>
    </location>
</feature>
<dbReference type="RefSeq" id="WP_252951416.1">
    <property type="nucleotide sequence ID" value="NZ_JAFIRR010000008.1"/>
</dbReference>
<gene>
    <name evidence="2" type="ORF">JYK14_01365</name>
</gene>
<comment type="caution">
    <text evidence="2">The sequence shown here is derived from an EMBL/GenBank/DDBJ whole genome shotgun (WGS) entry which is preliminary data.</text>
</comment>
<accession>A0ABT1CYV4</accession>
<evidence type="ECO:0000313" key="3">
    <source>
        <dbReference type="Proteomes" id="UP001523392"/>
    </source>
</evidence>
<name>A0ABT1CYV4_9PROT</name>
<keyword evidence="3" id="KW-1185">Reference proteome</keyword>
<proteinExistence type="predicted"/>
<dbReference type="Proteomes" id="UP001523392">
    <property type="component" value="Unassembled WGS sequence"/>
</dbReference>